<organism evidence="1 2">
    <name type="scientific">Carnegiea gigantea</name>
    <dbReference type="NCBI Taxonomy" id="171969"/>
    <lineage>
        <taxon>Eukaryota</taxon>
        <taxon>Viridiplantae</taxon>
        <taxon>Streptophyta</taxon>
        <taxon>Embryophyta</taxon>
        <taxon>Tracheophyta</taxon>
        <taxon>Spermatophyta</taxon>
        <taxon>Magnoliopsida</taxon>
        <taxon>eudicotyledons</taxon>
        <taxon>Gunneridae</taxon>
        <taxon>Pentapetalae</taxon>
        <taxon>Caryophyllales</taxon>
        <taxon>Cactineae</taxon>
        <taxon>Cactaceae</taxon>
        <taxon>Cactoideae</taxon>
        <taxon>Echinocereeae</taxon>
        <taxon>Carnegiea</taxon>
    </lineage>
</organism>
<dbReference type="EMBL" id="JAKOGI010002813">
    <property type="protein sequence ID" value="KAJ8421283.1"/>
    <property type="molecule type" value="Genomic_DNA"/>
</dbReference>
<name>A0A9Q1GMH5_9CARY</name>
<keyword evidence="2" id="KW-1185">Reference proteome</keyword>
<sequence>MPKSSKDGNNKWKEETNKNKLKMNRVFNDFDNSASSFSPLLCPSCREGSTSFFGSLSPSSAASTCIPTIIEPSPTVDFTPSDSGFFEFCGAVLLVSDGTDSSTESFTFTLLMILNQNYHQQYHHREKAKVVYLRVAWQLTRYVFELVGLIWLSLNDQNSEKVIIRSNKMPIEGSSSSSKCNRATEEEQVIMYPRCNSQATRKVSHSNQNLRRGYYKRVQCKKFVKWTDEINCHWDKKIFKSFNEVKVELTEIRMMLKLIEKGKI</sequence>
<evidence type="ECO:0000313" key="2">
    <source>
        <dbReference type="Proteomes" id="UP001153076"/>
    </source>
</evidence>
<accession>A0A9Q1GMH5</accession>
<gene>
    <name evidence="1" type="ORF">Cgig2_023855</name>
</gene>
<dbReference type="OrthoDB" id="4469945at2759"/>
<comment type="caution">
    <text evidence="1">The sequence shown here is derived from an EMBL/GenBank/DDBJ whole genome shotgun (WGS) entry which is preliminary data.</text>
</comment>
<reference evidence="1" key="1">
    <citation type="submission" date="2022-04" db="EMBL/GenBank/DDBJ databases">
        <title>Carnegiea gigantea Genome sequencing and assembly v2.</title>
        <authorList>
            <person name="Copetti D."/>
            <person name="Sanderson M.J."/>
            <person name="Burquez A."/>
            <person name="Wojciechowski M.F."/>
        </authorList>
    </citation>
    <scope>NUCLEOTIDE SEQUENCE</scope>
    <source>
        <strain evidence="1">SGP5-SGP5p</strain>
        <tissue evidence="1">Aerial part</tissue>
    </source>
</reference>
<proteinExistence type="predicted"/>
<protein>
    <submittedName>
        <fullName evidence="1">Uncharacterized protein</fullName>
    </submittedName>
</protein>
<dbReference type="AlphaFoldDB" id="A0A9Q1GMH5"/>
<dbReference type="Proteomes" id="UP001153076">
    <property type="component" value="Unassembled WGS sequence"/>
</dbReference>
<evidence type="ECO:0000313" key="1">
    <source>
        <dbReference type="EMBL" id="KAJ8421283.1"/>
    </source>
</evidence>